<gene>
    <name evidence="6" type="ORF">HXL68_13395</name>
</gene>
<keyword evidence="3 5" id="KW-1133">Transmembrane helix</keyword>
<dbReference type="InterPro" id="IPR059112">
    <property type="entry name" value="CysZ/EI24"/>
</dbReference>
<evidence type="ECO:0000256" key="3">
    <source>
        <dbReference type="ARBA" id="ARBA00022989"/>
    </source>
</evidence>
<comment type="caution">
    <text evidence="6">The sequence shown here is derived from an EMBL/GenBank/DDBJ whole genome shotgun (WGS) entry which is preliminary data.</text>
</comment>
<sequence length="244" mass="26594">MGDVMLALARTFASLRQGKVWLYVLTPALFSLLLSIGLAVWVLGAVVQQMMEYPPMTLLVGWGLVWLANILAYLGGWMAIFAIAYLTASLLAAVVILPLILNHLSASEYRDVAAMGKDSFVAAAMNSLVASVVFVLAWVATIALWLIPGFSLLIPLLLMGWLNRRTFAYDALSMHATESEWQAIRRDQKTPLFMLGLTMALLAHIPVIGLLVPALAALSFVHYGLEALRRSRGGALVTIEGERV</sequence>
<dbReference type="AlphaFoldDB" id="A0A930G0A3"/>
<keyword evidence="2 5" id="KW-0812">Transmembrane</keyword>
<evidence type="ECO:0000256" key="5">
    <source>
        <dbReference type="SAM" id="Phobius"/>
    </source>
</evidence>
<evidence type="ECO:0000313" key="7">
    <source>
        <dbReference type="Proteomes" id="UP000718593"/>
    </source>
</evidence>
<dbReference type="EMBL" id="JABZMI010000331">
    <property type="protein sequence ID" value="MBF1166021.1"/>
    <property type="molecule type" value="Genomic_DNA"/>
</dbReference>
<evidence type="ECO:0000256" key="2">
    <source>
        <dbReference type="ARBA" id="ARBA00022692"/>
    </source>
</evidence>
<feature type="transmembrane region" description="Helical" evidence="5">
    <location>
        <begin position="145"/>
        <end position="162"/>
    </location>
</feature>
<keyword evidence="4 5" id="KW-0472">Membrane</keyword>
<reference evidence="6" key="1">
    <citation type="submission" date="2020-04" db="EMBL/GenBank/DDBJ databases">
        <title>Deep metagenomics examines the oral microbiome during advanced dental caries in children, revealing novel taxa and co-occurrences with host molecules.</title>
        <authorList>
            <person name="Baker J.L."/>
            <person name="Morton J.T."/>
            <person name="Dinis M."/>
            <person name="Alvarez R."/>
            <person name="Tran N.C."/>
            <person name="Knight R."/>
            <person name="Edlund A."/>
        </authorList>
    </citation>
    <scope>NUCLEOTIDE SEQUENCE</scope>
    <source>
        <strain evidence="6">JCVI_32_bin.24</strain>
    </source>
</reference>
<evidence type="ECO:0000256" key="4">
    <source>
        <dbReference type="ARBA" id="ARBA00023136"/>
    </source>
</evidence>
<dbReference type="Pfam" id="PF07264">
    <property type="entry name" value="EI24"/>
    <property type="match status" value="1"/>
</dbReference>
<accession>A0A930G0A3</accession>
<proteinExistence type="predicted"/>
<feature type="transmembrane region" description="Helical" evidence="5">
    <location>
        <begin position="80"/>
        <end position="100"/>
    </location>
</feature>
<organism evidence="6 7">
    <name type="scientific">Dechloromonas agitata</name>
    <dbReference type="NCBI Taxonomy" id="73030"/>
    <lineage>
        <taxon>Bacteria</taxon>
        <taxon>Pseudomonadati</taxon>
        <taxon>Pseudomonadota</taxon>
        <taxon>Betaproteobacteria</taxon>
        <taxon>Rhodocyclales</taxon>
        <taxon>Azonexaceae</taxon>
        <taxon>Dechloromonas</taxon>
    </lineage>
</organism>
<dbReference type="RefSeq" id="WP_274737948.1">
    <property type="nucleotide sequence ID" value="NZ_JARBJQ010000004.1"/>
</dbReference>
<name>A0A930G0A3_9RHOO</name>
<feature type="transmembrane region" description="Helical" evidence="5">
    <location>
        <begin position="120"/>
        <end position="139"/>
    </location>
</feature>
<feature type="transmembrane region" description="Helical" evidence="5">
    <location>
        <begin position="56"/>
        <end position="74"/>
    </location>
</feature>
<protein>
    <submittedName>
        <fullName evidence="6">EI24 domain-containing protein</fullName>
    </submittedName>
</protein>
<comment type="subcellular location">
    <subcellularLocation>
        <location evidence="1">Membrane</location>
        <topology evidence="1">Multi-pass membrane protein</topology>
    </subcellularLocation>
</comment>
<feature type="transmembrane region" description="Helical" evidence="5">
    <location>
        <begin position="192"/>
        <end position="221"/>
    </location>
</feature>
<feature type="transmembrane region" description="Helical" evidence="5">
    <location>
        <begin position="20"/>
        <end position="44"/>
    </location>
</feature>
<dbReference type="Proteomes" id="UP000718593">
    <property type="component" value="Unassembled WGS sequence"/>
</dbReference>
<evidence type="ECO:0000313" key="6">
    <source>
        <dbReference type="EMBL" id="MBF1166021.1"/>
    </source>
</evidence>
<evidence type="ECO:0000256" key="1">
    <source>
        <dbReference type="ARBA" id="ARBA00004141"/>
    </source>
</evidence>